<organism evidence="1 2">
    <name type="scientific">Candidatus Frankia alpina</name>
    <dbReference type="NCBI Taxonomy" id="2699483"/>
    <lineage>
        <taxon>Bacteria</taxon>
        <taxon>Bacillati</taxon>
        <taxon>Actinomycetota</taxon>
        <taxon>Actinomycetes</taxon>
        <taxon>Frankiales</taxon>
        <taxon>Frankiaceae</taxon>
        <taxon>Frankia</taxon>
    </lineage>
</organism>
<dbReference type="Proteomes" id="UP000305282">
    <property type="component" value="Unassembled WGS sequence"/>
</dbReference>
<dbReference type="AlphaFoldDB" id="A0A4S5EQW7"/>
<comment type="caution">
    <text evidence="1">The sequence shown here is derived from an EMBL/GenBank/DDBJ whole genome shotgun (WGS) entry which is preliminary data.</text>
</comment>
<protein>
    <submittedName>
        <fullName evidence="1">Uncharacterized protein</fullName>
    </submittedName>
</protein>
<evidence type="ECO:0000313" key="1">
    <source>
        <dbReference type="EMBL" id="THJ74817.1"/>
    </source>
</evidence>
<dbReference type="OrthoDB" id="3215158at2"/>
<name>A0A4S5EQW7_9ACTN</name>
<proteinExistence type="predicted"/>
<evidence type="ECO:0000313" key="2">
    <source>
        <dbReference type="Proteomes" id="UP000305282"/>
    </source>
</evidence>
<dbReference type="RefSeq" id="WP_136447804.1">
    <property type="nucleotide sequence ID" value="NZ_SSXH01000170.1"/>
</dbReference>
<dbReference type="EMBL" id="SSXH01000170">
    <property type="protein sequence ID" value="THJ74817.1"/>
    <property type="molecule type" value="Genomic_DNA"/>
</dbReference>
<reference evidence="1 2" key="1">
    <citation type="submission" date="2019-04" db="EMBL/GenBank/DDBJ databases">
        <title>Draft genome sequences for three unisolated Alnus-infective Frankia Sp+ strains, AgTrS, AiOr and AvVan, the first sequenced Frankia strains able to sporulate in-planta.</title>
        <authorList>
            <person name="Bethencourt L."/>
            <person name="Vautrin F."/>
            <person name="Taib N."/>
            <person name="Dubost A."/>
            <person name="Castro-Garcia L."/>
            <person name="Imbaud O."/>
            <person name="Abrouk D."/>
            <person name="Fournier P."/>
            <person name="Briolay J."/>
            <person name="Nguyen A."/>
            <person name="Normand P."/>
            <person name="Fernandez M.P."/>
            <person name="Brochier-Armanet C."/>
            <person name="Herrera-Belaroussi A."/>
        </authorList>
    </citation>
    <scope>NUCLEOTIDE SEQUENCE [LARGE SCALE GENOMIC DNA]</scope>
    <source>
        <strain evidence="1 2">AvVan</strain>
    </source>
</reference>
<gene>
    <name evidence="1" type="ORF">E7Y31_09180</name>
</gene>
<sequence length="91" mass="9220">MPPVALTASTASAIVPSTAGRCGPSTAGATAEPTVLTHPTRPQLRLVAMAQDAVDGPEAEVHGWGGPASCGCRECTMARHPAAMSRLTVVR</sequence>
<accession>A0A4S5EQW7</accession>
<keyword evidence="2" id="KW-1185">Reference proteome</keyword>